<proteinExistence type="predicted"/>
<gene>
    <name evidence="2" type="ORF">GCM10009559_38120</name>
</gene>
<dbReference type="EMBL" id="BAAAHP010000107">
    <property type="protein sequence ID" value="GAA0942168.1"/>
    <property type="molecule type" value="Genomic_DNA"/>
</dbReference>
<keyword evidence="1" id="KW-1133">Transmembrane helix</keyword>
<sequence length="159" mass="16046">MELVTVLAAVLVAVGIVGIVVPILPGLVLVVAGVAAWTLARGDTLAWIVLAVVAAIVVIGSVVKFLLPGRALRDAGVPGRTLLAGAVLGVIGFFVIPVLGLFIGFVLGVYLAELARLGGHDAAWPSTRRALSAVGWSIVIELAAGLLAAAVWVGALVFA</sequence>
<dbReference type="InterPro" id="IPR007403">
    <property type="entry name" value="DUF456"/>
</dbReference>
<feature type="transmembrane region" description="Helical" evidence="1">
    <location>
        <begin position="133"/>
        <end position="158"/>
    </location>
</feature>
<name>A0ABN1QH39_9PSEU</name>
<protein>
    <recommendedName>
        <fullName evidence="4">DUF456 domain-containing protein</fullName>
    </recommendedName>
</protein>
<keyword evidence="3" id="KW-1185">Reference proteome</keyword>
<reference evidence="2 3" key="1">
    <citation type="journal article" date="2019" name="Int. J. Syst. Evol. Microbiol.">
        <title>The Global Catalogue of Microorganisms (GCM) 10K type strain sequencing project: providing services to taxonomists for standard genome sequencing and annotation.</title>
        <authorList>
            <consortium name="The Broad Institute Genomics Platform"/>
            <consortium name="The Broad Institute Genome Sequencing Center for Infectious Disease"/>
            <person name="Wu L."/>
            <person name="Ma J."/>
        </authorList>
    </citation>
    <scope>NUCLEOTIDE SEQUENCE [LARGE SCALE GENOMIC DNA]</scope>
    <source>
        <strain evidence="2 3">JCM 11117</strain>
    </source>
</reference>
<dbReference type="Pfam" id="PF04306">
    <property type="entry name" value="DUF456"/>
    <property type="match status" value="1"/>
</dbReference>
<evidence type="ECO:0000256" key="1">
    <source>
        <dbReference type="SAM" id="Phobius"/>
    </source>
</evidence>
<evidence type="ECO:0000313" key="2">
    <source>
        <dbReference type="EMBL" id="GAA0942168.1"/>
    </source>
</evidence>
<dbReference type="Proteomes" id="UP001499967">
    <property type="component" value="Unassembled WGS sequence"/>
</dbReference>
<accession>A0ABN1QH39</accession>
<organism evidence="2 3">
    <name type="scientific">Pseudonocardia zijingensis</name>
    <dbReference type="NCBI Taxonomy" id="153376"/>
    <lineage>
        <taxon>Bacteria</taxon>
        <taxon>Bacillati</taxon>
        <taxon>Actinomycetota</taxon>
        <taxon>Actinomycetes</taxon>
        <taxon>Pseudonocardiales</taxon>
        <taxon>Pseudonocardiaceae</taxon>
        <taxon>Pseudonocardia</taxon>
    </lineage>
</organism>
<feature type="transmembrane region" description="Helical" evidence="1">
    <location>
        <begin position="87"/>
        <end position="112"/>
    </location>
</feature>
<comment type="caution">
    <text evidence="2">The sequence shown here is derived from an EMBL/GenBank/DDBJ whole genome shotgun (WGS) entry which is preliminary data.</text>
</comment>
<evidence type="ECO:0008006" key="4">
    <source>
        <dbReference type="Google" id="ProtNLM"/>
    </source>
</evidence>
<keyword evidence="1" id="KW-0812">Transmembrane</keyword>
<keyword evidence="1" id="KW-0472">Membrane</keyword>
<feature type="transmembrane region" description="Helical" evidence="1">
    <location>
        <begin position="6"/>
        <end position="37"/>
    </location>
</feature>
<evidence type="ECO:0000313" key="3">
    <source>
        <dbReference type="Proteomes" id="UP001499967"/>
    </source>
</evidence>
<feature type="transmembrane region" description="Helical" evidence="1">
    <location>
        <begin position="44"/>
        <end position="67"/>
    </location>
</feature>
<dbReference type="RefSeq" id="WP_343942807.1">
    <property type="nucleotide sequence ID" value="NZ_BAAAHP010000107.1"/>
</dbReference>